<protein>
    <recommendedName>
        <fullName evidence="7">long-chain-fatty-acid--CoA ligase</fullName>
        <ecNumber evidence="7">6.2.1.3</ecNumber>
    </recommendedName>
</protein>
<evidence type="ECO:0000256" key="5">
    <source>
        <dbReference type="ARBA" id="ARBA00022840"/>
    </source>
</evidence>
<dbReference type="EC" id="6.2.1.3" evidence="7"/>
<dbReference type="Gene3D" id="3.30.300.30">
    <property type="match status" value="1"/>
</dbReference>
<evidence type="ECO:0000256" key="4">
    <source>
        <dbReference type="ARBA" id="ARBA00022832"/>
    </source>
</evidence>
<dbReference type="GO" id="GO:0090433">
    <property type="term" value="F:palmitoyl-CoA ligase activity"/>
    <property type="evidence" value="ECO:0007669"/>
    <property type="project" value="TreeGrafter"/>
</dbReference>
<dbReference type="GO" id="GO:0005783">
    <property type="term" value="C:endoplasmic reticulum"/>
    <property type="evidence" value="ECO:0007669"/>
    <property type="project" value="TreeGrafter"/>
</dbReference>
<dbReference type="InterPro" id="IPR000873">
    <property type="entry name" value="AMP-dep_synth/lig_dom"/>
</dbReference>
<comment type="caution">
    <text evidence="9">The sequence shown here is derived from an EMBL/GenBank/DDBJ whole genome shotgun (WGS) entry which is preliminary data.</text>
</comment>
<keyword evidence="5" id="KW-0067">ATP-binding</keyword>
<reference evidence="9 10" key="1">
    <citation type="submission" date="2015-12" db="EMBL/GenBank/DDBJ databases">
        <title>The genome of Folsomia candida.</title>
        <authorList>
            <person name="Faddeeva A."/>
            <person name="Derks M.F."/>
            <person name="Anvar Y."/>
            <person name="Smit S."/>
            <person name="Van Straalen N."/>
            <person name="Roelofs D."/>
        </authorList>
    </citation>
    <scope>NUCLEOTIDE SEQUENCE [LARGE SCALE GENOMIC DNA]</scope>
    <source>
        <strain evidence="9 10">VU population</strain>
        <tissue evidence="9">Whole body</tissue>
    </source>
</reference>
<dbReference type="PANTHER" id="PTHR43272">
    <property type="entry name" value="LONG-CHAIN-FATTY-ACID--COA LIGASE"/>
    <property type="match status" value="1"/>
</dbReference>
<name>A0A226F017_FOLCA</name>
<keyword evidence="3" id="KW-0547">Nucleotide-binding</keyword>
<accession>A0A226F017</accession>
<keyword evidence="4" id="KW-0443">Lipid metabolism</keyword>
<dbReference type="GO" id="GO:0005524">
    <property type="term" value="F:ATP binding"/>
    <property type="evidence" value="ECO:0007669"/>
    <property type="project" value="UniProtKB-KW"/>
</dbReference>
<gene>
    <name evidence="9" type="ORF">Fcan01_02137</name>
</gene>
<dbReference type="InterPro" id="IPR045851">
    <property type="entry name" value="AMP-bd_C_sf"/>
</dbReference>
<comment type="catalytic activity">
    <reaction evidence="6">
        <text>a long-chain fatty acid + ATP + CoA = a long-chain fatty acyl-CoA + AMP + diphosphate</text>
        <dbReference type="Rhea" id="RHEA:15421"/>
        <dbReference type="ChEBI" id="CHEBI:30616"/>
        <dbReference type="ChEBI" id="CHEBI:33019"/>
        <dbReference type="ChEBI" id="CHEBI:57287"/>
        <dbReference type="ChEBI" id="CHEBI:57560"/>
        <dbReference type="ChEBI" id="CHEBI:83139"/>
        <dbReference type="ChEBI" id="CHEBI:456215"/>
        <dbReference type="EC" id="6.2.1.3"/>
    </reaction>
    <physiologicalReaction direction="left-to-right" evidence="6">
        <dbReference type="Rhea" id="RHEA:15422"/>
    </physiologicalReaction>
</comment>
<evidence type="ECO:0000256" key="2">
    <source>
        <dbReference type="ARBA" id="ARBA00022598"/>
    </source>
</evidence>
<dbReference type="GO" id="GO:0005811">
    <property type="term" value="C:lipid droplet"/>
    <property type="evidence" value="ECO:0007669"/>
    <property type="project" value="TreeGrafter"/>
</dbReference>
<dbReference type="GO" id="GO:0030182">
    <property type="term" value="P:neuron differentiation"/>
    <property type="evidence" value="ECO:0007669"/>
    <property type="project" value="TreeGrafter"/>
</dbReference>
<evidence type="ECO:0000259" key="8">
    <source>
        <dbReference type="Pfam" id="PF00501"/>
    </source>
</evidence>
<evidence type="ECO:0000256" key="6">
    <source>
        <dbReference type="ARBA" id="ARBA00024484"/>
    </source>
</evidence>
<organism evidence="9 10">
    <name type="scientific">Folsomia candida</name>
    <name type="common">Springtail</name>
    <dbReference type="NCBI Taxonomy" id="158441"/>
    <lineage>
        <taxon>Eukaryota</taxon>
        <taxon>Metazoa</taxon>
        <taxon>Ecdysozoa</taxon>
        <taxon>Arthropoda</taxon>
        <taxon>Hexapoda</taxon>
        <taxon>Collembola</taxon>
        <taxon>Entomobryomorpha</taxon>
        <taxon>Isotomoidea</taxon>
        <taxon>Isotomidae</taxon>
        <taxon>Proisotominae</taxon>
        <taxon>Folsomia</taxon>
    </lineage>
</organism>
<dbReference type="GO" id="GO:0005886">
    <property type="term" value="C:plasma membrane"/>
    <property type="evidence" value="ECO:0007669"/>
    <property type="project" value="TreeGrafter"/>
</dbReference>
<dbReference type="PROSITE" id="PS00455">
    <property type="entry name" value="AMP_BINDING"/>
    <property type="match status" value="1"/>
</dbReference>
<evidence type="ECO:0000256" key="3">
    <source>
        <dbReference type="ARBA" id="ARBA00022741"/>
    </source>
</evidence>
<dbReference type="STRING" id="158441.A0A226F017"/>
<keyword evidence="2 9" id="KW-0436">Ligase</keyword>
<proteinExistence type="inferred from homology"/>
<evidence type="ECO:0000313" key="9">
    <source>
        <dbReference type="EMBL" id="OXA62727.1"/>
    </source>
</evidence>
<dbReference type="Gene3D" id="3.40.50.12780">
    <property type="entry name" value="N-terminal domain of ligase-like"/>
    <property type="match status" value="1"/>
</dbReference>
<evidence type="ECO:0000256" key="7">
    <source>
        <dbReference type="ARBA" id="ARBA00026121"/>
    </source>
</evidence>
<dbReference type="OrthoDB" id="1700726at2759"/>
<dbReference type="Proteomes" id="UP000198287">
    <property type="component" value="Unassembled WGS sequence"/>
</dbReference>
<keyword evidence="4" id="KW-0276">Fatty acid metabolism</keyword>
<dbReference type="Pfam" id="PF00501">
    <property type="entry name" value="AMP-binding"/>
    <property type="match status" value="1"/>
</dbReference>
<comment type="similarity">
    <text evidence="1">Belongs to the ATP-dependent AMP-binding enzyme family.</text>
</comment>
<evidence type="ECO:0000256" key="1">
    <source>
        <dbReference type="ARBA" id="ARBA00006432"/>
    </source>
</evidence>
<dbReference type="OMA" id="LPYKSYW"/>
<dbReference type="InterPro" id="IPR020845">
    <property type="entry name" value="AMP-binding_CS"/>
</dbReference>
<keyword evidence="10" id="KW-1185">Reference proteome</keyword>
<dbReference type="GO" id="GO:0035336">
    <property type="term" value="P:long-chain fatty-acyl-CoA metabolic process"/>
    <property type="evidence" value="ECO:0007669"/>
    <property type="project" value="TreeGrafter"/>
</dbReference>
<dbReference type="EMBL" id="LNIX01000001">
    <property type="protein sequence ID" value="OXA62727.1"/>
    <property type="molecule type" value="Genomic_DNA"/>
</dbReference>
<evidence type="ECO:0000313" key="10">
    <source>
        <dbReference type="Proteomes" id="UP000198287"/>
    </source>
</evidence>
<dbReference type="SUPFAM" id="SSF56801">
    <property type="entry name" value="Acetyl-CoA synthetase-like"/>
    <property type="match status" value="1"/>
</dbReference>
<feature type="domain" description="AMP-dependent synthetase/ligase" evidence="8">
    <location>
        <begin position="217"/>
        <end position="634"/>
    </location>
</feature>
<dbReference type="InterPro" id="IPR042099">
    <property type="entry name" value="ANL_N_sf"/>
</dbReference>
<dbReference type="PANTHER" id="PTHR43272:SF83">
    <property type="entry name" value="ACYL-COA SYNTHETASE LONG-CHAIN, ISOFORM J"/>
    <property type="match status" value="1"/>
</dbReference>
<dbReference type="AlphaFoldDB" id="A0A226F017"/>
<sequence>MSLIFATRRSLLNARGIAYQLQSINKNGKFVPIVSVAYFRTGRLSQNPHETPPMRHNTSSLDVPQLNLENAECRPLPNTASDMLNDEDLVIKHQHHHGQQRDEAFRKTLFTTLTYATKVYDTITLPFYAAVQQPWKKLAMNNAPKGICVDEERFIYETLTPVGSFHKAIDEHGVDTMEKVFAFATSRNGSKNCLGTREVIKEMEVLDQHTGKIMKKFELGEYKWLSYSDTDLIAKNLASGFASLGINPKGKVAIFAETRQEWLLASMGAFKRNLKIVTVFTTLSDAGVVHALSETQAPCLITTDEMMPRIENILKHVPSIKTIIYMDKNGQQPAEFHDKNLPNDVTVISFSQLIKQGRDNPVPEIPPQKEDEAIIMYTSGSTGTPKGVILSHFNLVEGMKGVLDILEVHDSANPDDAYIAYLPLAHVLELMSEAICFVQGIPIGYSNPLTLTDNSLSIMPGTKGDATILRPTIFAGVPLVIERICKGINTKLAEKSQLAQLLFQFFYKYKNDWMQRGYDTPLVNKVFFDKIRQVIGGRVRFMAIGSAPLAPETHEFIRTVLCCPVSQGYAMTESSSCGNFAVPHDLTVGRVGPPVYCNQVRLVNWEEGGYRTTDKPFPRGEIYLGGNNIAIGYYKLRESTDFFEEDGKRWIMTGDIGEVHPDGSFKIIDRKKDLVKLSMGEYVSLGRIEAVIKSSAIVENACVCADSTHSYPVAMVVPAQNAVLKMAAEMDIPTDNFGSLCKDPRIIQAVLEEIQDTGRQLNLNKFEIPRKIHLCEEPWLPTSGLVTAAFKIRRNNVYKHYEREIEQMYNSS</sequence>